<evidence type="ECO:0000313" key="8">
    <source>
        <dbReference type="EMBL" id="PGH19534.1"/>
    </source>
</evidence>
<dbReference type="GO" id="GO:0035673">
    <property type="term" value="F:oligopeptide transmembrane transporter activity"/>
    <property type="evidence" value="ECO:0007669"/>
    <property type="project" value="InterPro"/>
</dbReference>
<dbReference type="PANTHER" id="PTHR31645:SF0">
    <property type="entry name" value="OLIGOPEPTIDE TRANSPORTER YGL114W-RELATED"/>
    <property type="match status" value="1"/>
</dbReference>
<dbReference type="EMBL" id="PDNA01000046">
    <property type="protein sequence ID" value="PGH19534.1"/>
    <property type="molecule type" value="Genomic_DNA"/>
</dbReference>
<evidence type="ECO:0000256" key="4">
    <source>
        <dbReference type="ARBA" id="ARBA00022692"/>
    </source>
</evidence>
<gene>
    <name evidence="8" type="ORF">AJ80_03869</name>
</gene>
<evidence type="ECO:0000256" key="2">
    <source>
        <dbReference type="ARBA" id="ARBA00008807"/>
    </source>
</evidence>
<dbReference type="Proteomes" id="UP000224634">
    <property type="component" value="Unassembled WGS sequence"/>
</dbReference>
<keyword evidence="3" id="KW-0813">Transport</keyword>
<keyword evidence="4 7" id="KW-0812">Transmembrane</keyword>
<evidence type="ECO:0000313" key="9">
    <source>
        <dbReference type="Proteomes" id="UP000224634"/>
    </source>
</evidence>
<sequence>MASGLLGFITFKLLSRSTERPLTAAENVLIISVATATGCMPVTAGFVGIIPVLEYLIGLEEGGPLRIAWESLIVWTIGLCFFGLIFASLLREHFIVREKLPWPGPKATSHLIKTIHHIPCEFSSTPSGILSSSTAAEEPLREKHNGTTVEEQQPLLARGNYIKWKVGMNRLVQGATVSGIFTILIYFVPIFQKLPIFGSHAASEWLWNVDLSPGFFSQGIITGPVIPLHMLIGAVVDWGILSPYAKH</sequence>
<accession>A0A2B7Y5U7</accession>
<keyword evidence="9" id="KW-1185">Reference proteome</keyword>
<comment type="similarity">
    <text evidence="2">Belongs to the oligopeptide OPT transporter family.</text>
</comment>
<dbReference type="PANTHER" id="PTHR31645">
    <property type="entry name" value="OLIGOPEPTIDE TRANSPORTER YGL114W-RELATED"/>
    <property type="match status" value="1"/>
</dbReference>
<dbReference type="InterPro" id="IPR045035">
    <property type="entry name" value="YSL-like"/>
</dbReference>
<dbReference type="GO" id="GO:0000329">
    <property type="term" value="C:fungal-type vacuole membrane"/>
    <property type="evidence" value="ECO:0007669"/>
    <property type="project" value="TreeGrafter"/>
</dbReference>
<dbReference type="InterPro" id="IPR004813">
    <property type="entry name" value="OPT"/>
</dbReference>
<comment type="subcellular location">
    <subcellularLocation>
        <location evidence="1">Membrane</location>
        <topology evidence="1">Multi-pass membrane protein</topology>
    </subcellularLocation>
</comment>
<proteinExistence type="inferred from homology"/>
<evidence type="ECO:0000256" key="1">
    <source>
        <dbReference type="ARBA" id="ARBA00004141"/>
    </source>
</evidence>
<keyword evidence="5 7" id="KW-1133">Transmembrane helix</keyword>
<organism evidence="8 9">
    <name type="scientific">Polytolypa hystricis (strain UAMH7299)</name>
    <dbReference type="NCBI Taxonomy" id="1447883"/>
    <lineage>
        <taxon>Eukaryota</taxon>
        <taxon>Fungi</taxon>
        <taxon>Dikarya</taxon>
        <taxon>Ascomycota</taxon>
        <taxon>Pezizomycotina</taxon>
        <taxon>Eurotiomycetes</taxon>
        <taxon>Eurotiomycetidae</taxon>
        <taxon>Onygenales</taxon>
        <taxon>Onygenales incertae sedis</taxon>
        <taxon>Polytolypa</taxon>
    </lineage>
</organism>
<reference evidence="8 9" key="1">
    <citation type="submission" date="2017-10" db="EMBL/GenBank/DDBJ databases">
        <title>Comparative genomics in systemic dimorphic fungi from Ajellomycetaceae.</title>
        <authorList>
            <person name="Munoz J.F."/>
            <person name="Mcewen J.G."/>
            <person name="Clay O.K."/>
            <person name="Cuomo C.A."/>
        </authorList>
    </citation>
    <scope>NUCLEOTIDE SEQUENCE [LARGE SCALE GENOMIC DNA]</scope>
    <source>
        <strain evidence="8 9">UAMH7299</strain>
    </source>
</reference>
<keyword evidence="6 7" id="KW-0472">Membrane</keyword>
<name>A0A2B7Y5U7_POLH7</name>
<protein>
    <submittedName>
        <fullName evidence="8">Uncharacterized protein</fullName>
    </submittedName>
</protein>
<dbReference type="OrthoDB" id="627262at2759"/>
<comment type="caution">
    <text evidence="8">The sequence shown here is derived from an EMBL/GenBank/DDBJ whole genome shotgun (WGS) entry which is preliminary data.</text>
</comment>
<dbReference type="Pfam" id="PF03169">
    <property type="entry name" value="OPT"/>
    <property type="match status" value="1"/>
</dbReference>
<feature type="transmembrane region" description="Helical" evidence="7">
    <location>
        <begin position="72"/>
        <end position="90"/>
    </location>
</feature>
<feature type="transmembrane region" description="Helical" evidence="7">
    <location>
        <begin position="28"/>
        <end position="52"/>
    </location>
</feature>
<evidence type="ECO:0000256" key="7">
    <source>
        <dbReference type="SAM" id="Phobius"/>
    </source>
</evidence>
<feature type="transmembrane region" description="Helical" evidence="7">
    <location>
        <begin position="215"/>
        <end position="241"/>
    </location>
</feature>
<feature type="transmembrane region" description="Helical" evidence="7">
    <location>
        <begin position="171"/>
        <end position="191"/>
    </location>
</feature>
<evidence type="ECO:0000256" key="5">
    <source>
        <dbReference type="ARBA" id="ARBA00022989"/>
    </source>
</evidence>
<evidence type="ECO:0000256" key="6">
    <source>
        <dbReference type="ARBA" id="ARBA00023136"/>
    </source>
</evidence>
<dbReference type="AlphaFoldDB" id="A0A2B7Y5U7"/>
<evidence type="ECO:0000256" key="3">
    <source>
        <dbReference type="ARBA" id="ARBA00022448"/>
    </source>
</evidence>
<dbReference type="STRING" id="1447883.A0A2B7Y5U7"/>